<dbReference type="EMBL" id="SRLO01000725">
    <property type="protein sequence ID" value="TNN47784.1"/>
    <property type="molecule type" value="Genomic_DNA"/>
</dbReference>
<protein>
    <submittedName>
        <fullName evidence="2">Uncharacterized protein</fullName>
    </submittedName>
</protein>
<feature type="region of interest" description="Disordered" evidence="1">
    <location>
        <begin position="1"/>
        <end position="23"/>
    </location>
</feature>
<name>A0A4Z2G4S2_9TELE</name>
<evidence type="ECO:0000313" key="3">
    <source>
        <dbReference type="Proteomes" id="UP000314294"/>
    </source>
</evidence>
<accession>A0A4Z2G4S2</accession>
<dbReference type="AlphaFoldDB" id="A0A4Z2G4S2"/>
<feature type="compositionally biased region" description="Low complexity" evidence="1">
    <location>
        <begin position="11"/>
        <end position="23"/>
    </location>
</feature>
<keyword evidence="3" id="KW-1185">Reference proteome</keyword>
<evidence type="ECO:0000256" key="1">
    <source>
        <dbReference type="SAM" id="MobiDB-lite"/>
    </source>
</evidence>
<dbReference type="PROSITE" id="PS51257">
    <property type="entry name" value="PROKAR_LIPOPROTEIN"/>
    <property type="match status" value="1"/>
</dbReference>
<proteinExistence type="predicted"/>
<reference evidence="2 3" key="1">
    <citation type="submission" date="2019-03" db="EMBL/GenBank/DDBJ databases">
        <title>First draft genome of Liparis tanakae, snailfish: a comprehensive survey of snailfish specific genes.</title>
        <authorList>
            <person name="Kim W."/>
            <person name="Song I."/>
            <person name="Jeong J.-H."/>
            <person name="Kim D."/>
            <person name="Kim S."/>
            <person name="Ryu S."/>
            <person name="Song J.Y."/>
            <person name="Lee S.K."/>
        </authorList>
    </citation>
    <scope>NUCLEOTIDE SEQUENCE [LARGE SCALE GENOMIC DNA]</scope>
    <source>
        <tissue evidence="2">Muscle</tissue>
    </source>
</reference>
<dbReference type="Proteomes" id="UP000314294">
    <property type="component" value="Unassembled WGS sequence"/>
</dbReference>
<evidence type="ECO:0000313" key="2">
    <source>
        <dbReference type="EMBL" id="TNN47784.1"/>
    </source>
</evidence>
<sequence>MKDRHYSGLPSSSSSSSCSSCSSSSSLMALLSCGCEFCRMNSPVLSKLISCVLSGAGDKDTKPPFSLSFGILSSWLAANYTKTNALDSPSCWDSRHKCSSWTPSCRS</sequence>
<organism evidence="2 3">
    <name type="scientific">Liparis tanakae</name>
    <name type="common">Tanaka's snailfish</name>
    <dbReference type="NCBI Taxonomy" id="230148"/>
    <lineage>
        <taxon>Eukaryota</taxon>
        <taxon>Metazoa</taxon>
        <taxon>Chordata</taxon>
        <taxon>Craniata</taxon>
        <taxon>Vertebrata</taxon>
        <taxon>Euteleostomi</taxon>
        <taxon>Actinopterygii</taxon>
        <taxon>Neopterygii</taxon>
        <taxon>Teleostei</taxon>
        <taxon>Neoteleostei</taxon>
        <taxon>Acanthomorphata</taxon>
        <taxon>Eupercaria</taxon>
        <taxon>Perciformes</taxon>
        <taxon>Cottioidei</taxon>
        <taxon>Cottales</taxon>
        <taxon>Liparidae</taxon>
        <taxon>Liparis</taxon>
    </lineage>
</organism>
<comment type="caution">
    <text evidence="2">The sequence shown here is derived from an EMBL/GenBank/DDBJ whole genome shotgun (WGS) entry which is preliminary data.</text>
</comment>
<gene>
    <name evidence="2" type="ORF">EYF80_042037</name>
</gene>